<dbReference type="RefSeq" id="WP_061083247.1">
    <property type="nucleotide sequence ID" value="NZ_JAAXPG010000009.1"/>
</dbReference>
<keyword evidence="2" id="KW-1185">Reference proteome</keyword>
<dbReference type="AlphaFoldDB" id="A0A7X6MB79"/>
<protein>
    <recommendedName>
        <fullName evidence="3">PE domain-containing protein</fullName>
    </recommendedName>
</protein>
<name>A0A7X6MB79_9ACTN</name>
<reference evidence="1 2" key="1">
    <citation type="submission" date="2020-04" db="EMBL/GenBank/DDBJ databases">
        <title>MicrobeNet Type strains.</title>
        <authorList>
            <person name="Nicholson A.C."/>
        </authorList>
    </citation>
    <scope>NUCLEOTIDE SEQUENCE [LARGE SCALE GENOMIC DNA]</scope>
    <source>
        <strain evidence="1 2">ATCC 23612</strain>
    </source>
</reference>
<sequence>MSKWNIQPADVGAVLTSVAGHIGEEGGSDGLVGAMTSAESLITEISTEADSAPVSVALGEFAEHNFGLMGDMAGLTVSAVTGASEATTHYFNGNTEMAAEAQANAGVVPEPEPPQQYGPHAPV</sequence>
<dbReference type="InterPro" id="IPR045436">
    <property type="entry name" value="DUF6507"/>
</dbReference>
<accession>A0A7X6MB79</accession>
<evidence type="ECO:0008006" key="3">
    <source>
        <dbReference type="Google" id="ProtNLM"/>
    </source>
</evidence>
<comment type="caution">
    <text evidence="1">The sequence shown here is derived from an EMBL/GenBank/DDBJ whole genome shotgun (WGS) entry which is preliminary data.</text>
</comment>
<evidence type="ECO:0000313" key="2">
    <source>
        <dbReference type="Proteomes" id="UP000553209"/>
    </source>
</evidence>
<dbReference type="EMBL" id="JAAXPG010000009">
    <property type="protein sequence ID" value="NKY98208.1"/>
    <property type="molecule type" value="Genomic_DNA"/>
</dbReference>
<proteinExistence type="predicted"/>
<gene>
    <name evidence="1" type="ORF">HGB44_11170</name>
</gene>
<dbReference type="Pfam" id="PF20117">
    <property type="entry name" value="DUF6507"/>
    <property type="match status" value="1"/>
</dbReference>
<evidence type="ECO:0000313" key="1">
    <source>
        <dbReference type="EMBL" id="NKY98208.1"/>
    </source>
</evidence>
<organism evidence="1 2">
    <name type="scientific">Nocardiopsis alborubida</name>
    <dbReference type="NCBI Taxonomy" id="146802"/>
    <lineage>
        <taxon>Bacteria</taxon>
        <taxon>Bacillati</taxon>
        <taxon>Actinomycetota</taxon>
        <taxon>Actinomycetes</taxon>
        <taxon>Streptosporangiales</taxon>
        <taxon>Nocardiopsidaceae</taxon>
        <taxon>Nocardiopsis</taxon>
    </lineage>
</organism>
<dbReference type="Proteomes" id="UP000553209">
    <property type="component" value="Unassembled WGS sequence"/>
</dbReference>